<name>A0ABT5ZQJ0_9ACTN</name>
<proteinExistence type="predicted"/>
<dbReference type="RefSeq" id="WP_276095200.1">
    <property type="nucleotide sequence ID" value="NZ_JARJBC010000015.1"/>
</dbReference>
<gene>
    <name evidence="1" type="ORF">P3G67_23285</name>
</gene>
<dbReference type="EMBL" id="JARJBC010000015">
    <property type="protein sequence ID" value="MDF3292100.1"/>
    <property type="molecule type" value="Genomic_DNA"/>
</dbReference>
<reference evidence="1 2" key="1">
    <citation type="submission" date="2023-03" db="EMBL/GenBank/DDBJ databases">
        <title>Draft genome sequence of Streptomyces sp. RB6PN23 isolated from peat swamp forest in Thailand.</title>
        <authorList>
            <person name="Klaysubun C."/>
            <person name="Duangmal K."/>
        </authorList>
    </citation>
    <scope>NUCLEOTIDE SEQUENCE [LARGE SCALE GENOMIC DNA]</scope>
    <source>
        <strain evidence="1 2">RB6PN23</strain>
    </source>
</reference>
<sequence>MLEDPSAGLHYWFIPVRTAADWAFPRHADIHVHGETAYIPIPGTQRTTGPRWLIPPRPDTYITDPDKLLAALYDAVETALGPREGCTAPWDAAYWLASTTSAPGPVLREWARGELSLIPTGVRFDVVRVIHRLGCRLLRDLHAHPGLGPVMHTGSTAVEFLVPKGTATTWSMPLTTSIGKGKRLACPDPRLLRRTVRRRHWSHWPQAAEGPALTDPDLLANAIHAAGVRQQGEFTS</sequence>
<accession>A0ABT5ZQJ0</accession>
<protein>
    <submittedName>
        <fullName evidence="1">Uncharacterized protein</fullName>
    </submittedName>
</protein>
<dbReference type="Proteomes" id="UP001216579">
    <property type="component" value="Unassembled WGS sequence"/>
</dbReference>
<comment type="caution">
    <text evidence="1">The sequence shown here is derived from an EMBL/GenBank/DDBJ whole genome shotgun (WGS) entry which is preliminary data.</text>
</comment>
<keyword evidence="2" id="KW-1185">Reference proteome</keyword>
<organism evidence="1 2">
    <name type="scientific">Streptomyces silvisoli</name>
    <dbReference type="NCBI Taxonomy" id="3034235"/>
    <lineage>
        <taxon>Bacteria</taxon>
        <taxon>Bacillati</taxon>
        <taxon>Actinomycetota</taxon>
        <taxon>Actinomycetes</taxon>
        <taxon>Kitasatosporales</taxon>
        <taxon>Streptomycetaceae</taxon>
        <taxon>Streptomyces</taxon>
    </lineage>
</organism>
<evidence type="ECO:0000313" key="1">
    <source>
        <dbReference type="EMBL" id="MDF3292100.1"/>
    </source>
</evidence>
<evidence type="ECO:0000313" key="2">
    <source>
        <dbReference type="Proteomes" id="UP001216579"/>
    </source>
</evidence>